<dbReference type="AlphaFoldDB" id="A0AAV5RMZ9"/>
<feature type="region of interest" description="Disordered" evidence="1">
    <location>
        <begin position="449"/>
        <end position="468"/>
    </location>
</feature>
<organism evidence="2 3">
    <name type="scientific">Starmerella bacillaris</name>
    <name type="common">Yeast</name>
    <name type="synonym">Candida zemplinina</name>
    <dbReference type="NCBI Taxonomy" id="1247836"/>
    <lineage>
        <taxon>Eukaryota</taxon>
        <taxon>Fungi</taxon>
        <taxon>Dikarya</taxon>
        <taxon>Ascomycota</taxon>
        <taxon>Saccharomycotina</taxon>
        <taxon>Dipodascomycetes</taxon>
        <taxon>Dipodascales</taxon>
        <taxon>Trichomonascaceae</taxon>
        <taxon>Starmerella</taxon>
    </lineage>
</organism>
<name>A0AAV5RMZ9_STABA</name>
<proteinExistence type="predicted"/>
<feature type="region of interest" description="Disordered" evidence="1">
    <location>
        <begin position="681"/>
        <end position="728"/>
    </location>
</feature>
<dbReference type="Proteomes" id="UP001362899">
    <property type="component" value="Unassembled WGS sequence"/>
</dbReference>
<feature type="compositionally biased region" description="Basic and acidic residues" evidence="1">
    <location>
        <begin position="246"/>
        <end position="276"/>
    </location>
</feature>
<feature type="compositionally biased region" description="Basic and acidic residues" evidence="1">
    <location>
        <begin position="383"/>
        <end position="392"/>
    </location>
</feature>
<feature type="compositionally biased region" description="Low complexity" evidence="1">
    <location>
        <begin position="158"/>
        <end position="169"/>
    </location>
</feature>
<feature type="compositionally biased region" description="Low complexity" evidence="1">
    <location>
        <begin position="695"/>
        <end position="710"/>
    </location>
</feature>
<comment type="caution">
    <text evidence="2">The sequence shown here is derived from an EMBL/GenBank/DDBJ whole genome shotgun (WGS) entry which is preliminary data.</text>
</comment>
<feature type="compositionally biased region" description="Basic and acidic residues" evidence="1">
    <location>
        <begin position="287"/>
        <end position="337"/>
    </location>
</feature>
<gene>
    <name evidence="2" type="ORF">DASB73_037680</name>
</gene>
<feature type="compositionally biased region" description="Polar residues" evidence="1">
    <location>
        <begin position="602"/>
        <end position="615"/>
    </location>
</feature>
<accession>A0AAV5RMZ9</accession>
<keyword evidence="3" id="KW-1185">Reference proteome</keyword>
<feature type="compositionally biased region" description="Polar residues" evidence="1">
    <location>
        <begin position="55"/>
        <end position="87"/>
    </location>
</feature>
<feature type="compositionally biased region" description="Polar residues" evidence="1">
    <location>
        <begin position="519"/>
        <end position="559"/>
    </location>
</feature>
<evidence type="ECO:0000313" key="2">
    <source>
        <dbReference type="EMBL" id="GMM52805.1"/>
    </source>
</evidence>
<feature type="region of interest" description="Disordered" evidence="1">
    <location>
        <begin position="503"/>
        <end position="617"/>
    </location>
</feature>
<feature type="compositionally biased region" description="Polar residues" evidence="1">
    <location>
        <begin position="449"/>
        <end position="461"/>
    </location>
</feature>
<evidence type="ECO:0000256" key="1">
    <source>
        <dbReference type="SAM" id="MobiDB-lite"/>
    </source>
</evidence>
<feature type="compositionally biased region" description="Polar residues" evidence="1">
    <location>
        <begin position="341"/>
        <end position="350"/>
    </location>
</feature>
<feature type="compositionally biased region" description="Polar residues" evidence="1">
    <location>
        <begin position="125"/>
        <end position="138"/>
    </location>
</feature>
<protein>
    <submittedName>
        <fullName evidence="2">Uncharacterized protein</fullName>
    </submittedName>
</protein>
<feature type="compositionally biased region" description="Acidic residues" evidence="1">
    <location>
        <begin position="277"/>
        <end position="286"/>
    </location>
</feature>
<reference evidence="2 3" key="1">
    <citation type="journal article" date="2023" name="Elife">
        <title>Identification of key yeast species and microbe-microbe interactions impacting larval growth of Drosophila in the wild.</title>
        <authorList>
            <person name="Mure A."/>
            <person name="Sugiura Y."/>
            <person name="Maeda R."/>
            <person name="Honda K."/>
            <person name="Sakurai N."/>
            <person name="Takahashi Y."/>
            <person name="Watada M."/>
            <person name="Katoh T."/>
            <person name="Gotoh A."/>
            <person name="Gotoh Y."/>
            <person name="Taniguchi I."/>
            <person name="Nakamura K."/>
            <person name="Hayashi T."/>
            <person name="Katayama T."/>
            <person name="Uemura T."/>
            <person name="Hattori Y."/>
        </authorList>
    </citation>
    <scope>NUCLEOTIDE SEQUENCE [LARGE SCALE GENOMIC DNA]</scope>
    <source>
        <strain evidence="2 3">SB-73</strain>
    </source>
</reference>
<dbReference type="EMBL" id="BTGC01000008">
    <property type="protein sequence ID" value="GMM52805.1"/>
    <property type="molecule type" value="Genomic_DNA"/>
</dbReference>
<evidence type="ECO:0000313" key="3">
    <source>
        <dbReference type="Proteomes" id="UP001362899"/>
    </source>
</evidence>
<feature type="region of interest" description="Disordered" evidence="1">
    <location>
        <begin position="1"/>
        <end position="392"/>
    </location>
</feature>
<sequence length="852" mass="93612">MRSHITRKPVGSGSDNRPSAEYSPLGKIKASPYINTLSPYGTNYAYPEPDRNDQHISAQKPVSSNHLSESGRETVSGTLPNGSQPQFRSPLANVQKPQQDVSDKTDSSLQPSSSQTFSEKDSENDLTIHTSQSESSFQYGRENSDSQLFSARPIGLNSSSLTSSPRSLRAGTPYSDHVSDIRSLSDSSSPRKPETAYDQYKPYEQFESDDYESSKADYSDLNDDLYDKLDQGYTFHNPYSKHHNTHGYESDLSKDHADQSDVTDPMDKTDTSKTNDELDEHDEHDEHDDIDRTDGTISSRDNRDFSDKFEKLTSDHSRESKDFEYENDSEVYKDSLHSRSKSGGSDSYNPVIQPLMYSPPATSPLKKSGIQPLRLDIPVPNKPSEKQKSVHDTAEAELDTAKAKAEMPAYDHTMKIVRSPSQHRLDTVLNTTDELQKLDLASAQASVLPETNSHVKGTNELNEPLNVRNHGDIEEPRVAQEPPMKPLAMPTVSSALRGPVIKRTTASPNVSSALRGPVLSSNSKNFRGTGTSANLGSTDSGASSAYNPATLVPTPTSTHGPPVPSKAPLPLSGYPLGSSAETITQDGSIHFPQPYGTPNMPSPTSHPNSRPGSTSEYEKAFENEINHLPHSEYTRFANNSQPYNNRVSEIINDEVYSSSSENLSPSIEARMYAQSIQSVDSPLQYGTKGGRAGPESSGSSEVASENVSEVYEPEEQIKESEPTNAEELSSKIGSYSAYVQRLRVDAGETHVSKLPMYMPFGLRGALDTDRVQIKPEFLRKVMDIRYTHLPKRMIASEVDDDDDDISNATGITPMHSQGQMPDEVIARPASPVESVIEPVGKIKLFVANPDDL</sequence>
<feature type="compositionally biased region" description="Low complexity" evidence="1">
    <location>
        <begin position="107"/>
        <end position="117"/>
    </location>
</feature>